<organism evidence="7 8">
    <name type="scientific">Mannheimia indoligenes</name>
    <dbReference type="NCBI Taxonomy" id="3103145"/>
    <lineage>
        <taxon>Bacteria</taxon>
        <taxon>Pseudomonadati</taxon>
        <taxon>Pseudomonadota</taxon>
        <taxon>Gammaproteobacteria</taxon>
        <taxon>Pasteurellales</taxon>
        <taxon>Pasteurellaceae</taxon>
        <taxon>Mannheimia</taxon>
    </lineage>
</organism>
<feature type="domain" description="Translocation and assembly module TamB C-terminal" evidence="6">
    <location>
        <begin position="1002"/>
        <end position="1350"/>
    </location>
</feature>
<evidence type="ECO:0000256" key="1">
    <source>
        <dbReference type="ARBA" id="ARBA00004167"/>
    </source>
</evidence>
<evidence type="ECO:0000256" key="3">
    <source>
        <dbReference type="ARBA" id="ARBA00022989"/>
    </source>
</evidence>
<gene>
    <name evidence="7" type="ORF">V6W77_03415</name>
</gene>
<evidence type="ECO:0000256" key="5">
    <source>
        <dbReference type="SAM" id="Phobius"/>
    </source>
</evidence>
<comment type="caution">
    <text evidence="7">The sequence shown here is derived from an EMBL/GenBank/DDBJ whole genome shotgun (WGS) entry which is preliminary data.</text>
</comment>
<reference evidence="7" key="1">
    <citation type="submission" date="2023-12" db="EMBL/GenBank/DDBJ databases">
        <title>Mannheima indologenes sp. nov. proposed for Clade V organisms of Mannheimia.</title>
        <authorList>
            <person name="Christensen H."/>
        </authorList>
    </citation>
    <scope>NUCLEOTIDE SEQUENCE</scope>
    <source>
        <strain evidence="7">M14.4</strain>
    </source>
</reference>
<keyword evidence="8" id="KW-1185">Reference proteome</keyword>
<evidence type="ECO:0000313" key="7">
    <source>
        <dbReference type="EMBL" id="MEG9475323.1"/>
    </source>
</evidence>
<dbReference type="InterPro" id="IPR007452">
    <property type="entry name" value="TamB_C"/>
</dbReference>
<feature type="transmembrane region" description="Helical" evidence="5">
    <location>
        <begin position="21"/>
        <end position="42"/>
    </location>
</feature>
<dbReference type="PANTHER" id="PTHR36985:SF1">
    <property type="entry name" value="TRANSLOCATION AND ASSEMBLY MODULE SUBUNIT TAMB"/>
    <property type="match status" value="1"/>
</dbReference>
<keyword evidence="3 5" id="KW-1133">Transmembrane helix</keyword>
<proteinExistence type="predicted"/>
<dbReference type="PANTHER" id="PTHR36985">
    <property type="entry name" value="TRANSLOCATION AND ASSEMBLY MODULE SUBUNIT TAMB"/>
    <property type="match status" value="1"/>
</dbReference>
<dbReference type="Pfam" id="PF04357">
    <property type="entry name" value="TamB"/>
    <property type="match status" value="1"/>
</dbReference>
<comment type="subcellular location">
    <subcellularLocation>
        <location evidence="1">Membrane</location>
        <topology evidence="1">Single-pass membrane protein</topology>
    </subcellularLocation>
</comment>
<dbReference type="EMBL" id="JBAJJM010000005">
    <property type="protein sequence ID" value="MEG9475323.1"/>
    <property type="molecule type" value="Genomic_DNA"/>
</dbReference>
<sequence>MQAQQEMPKKKPSSKWRFLKWSIYIFLILLLALILFLCTGFGQRKTVQWVDQFVEPLQIGKVEGSIQDGLQLSDTQFITDGVNVQIGQADLHIDFNCLIKYEVCLNNFNVQDTKVVIDTTQLPPSQEKEDNTPFTELNLPLGISAKNITLENIDVSVDDMDIHLNHFNTSISGKGREVIIKPTTLDDLKLLLALKVGEALDTQAVDSDAENAKVTVTRNPANAQEAMDRVVQEAVEKTGEKVVEEFHQLQGKTTAEAEQQPHNKVDWAAIKAQLEQPILNKNIRLSLPLDLTIEQIDIANVSVAQKAQDGKGNLVEPISLINVNSLQLKAQAKDQLVTLQRLDFKSDQGDLSATGTLSLKENYPLNWQLEGIEVKEAKVKLPFSHIKAMLSGELYDKTVLNLQTNGAIKAALEGHIELATPKTPFDLMLKSESVKYPFAPQKGDDTLVLENIDIHLNGNPLAYNLVAKVSAKGMGIPPSSADLKGNGELTHFNIHDLLLNTLEGNAQLTGLIDWTEGIEWNSNLKLNNINTKALVPDWAAVLSGSLSTQGYAGRGNIGSDWKADVSNIDIKGSLHQKNLQLTGNLNANNQQLLDVPGLSLVYGENKIDLKGLLGEKSDFYADIKAPNLQGLVPNLKASVNGNVKLSGKIAEPNVDLDLVVSNVSYEQFKLQHLTAKGKITTEQTIQGDVELGLRQFAYNDIKVESATLLAKGNEANHSLKLTSKGNPVGGDLQISGKFDRLQQIWEGQLSQVAIQSTEFGRFQTDKAVNVKYDNKAINANVSAHCWQNPKIHLCFPTAFNAGQEGKVPFDIRNFNLAVLQDYLDNTSQISGIVNAKGDAAWFKNKPPQVNLDLTSNSIKFVQKMEGGKTFPLTVSPLKINLKMSDNNLALKSNLRVENNGTLTTDIVMQDLTNARSLSGNINIDQLTLKLIHPLLERGDFVDGRINARLTVSGKATSPLLHGNLNLTGLKARSVTMPFDVTDGNLAMNFHGATSTLNGRLQTKESELRLEGDADWRNINAWRTRVHAQANRFRVDIPSLARVEISPDIQVVATPTLLTLSGNIDVPWARIEVEQLPEQAVSVSGDEVIMDGFARNKVPFNQRTIPTQTAGGMAINADIKINIGNDVKLKAYGLNSHLNGLLSVRRGKQGLGLYGQVRLDEGRFAAYGQDLLIRKGNISFAGSPSQPYLDIEAVRNPDAMEDPTITAGVRVTGLADAPNVKVFSDPAMSQNEVLSYILTGRSLESSGDAGSSNAVAAALLSMSLSKSSKLVGDVGSTFGLKDLSVSTAGIGDNTKVEVSASLSPRFRVKYGVGVFAPLTELTLRYNLTPRLYLQWVSNVNQAVDLMYRFQFDKLF</sequence>
<keyword evidence="2 5" id="KW-0812">Transmembrane</keyword>
<evidence type="ECO:0000259" key="6">
    <source>
        <dbReference type="Pfam" id="PF04357"/>
    </source>
</evidence>
<dbReference type="Proteomes" id="UP001432017">
    <property type="component" value="Unassembled WGS sequence"/>
</dbReference>
<evidence type="ECO:0000313" key="8">
    <source>
        <dbReference type="Proteomes" id="UP001432017"/>
    </source>
</evidence>
<evidence type="ECO:0000256" key="4">
    <source>
        <dbReference type="ARBA" id="ARBA00023136"/>
    </source>
</evidence>
<protein>
    <submittedName>
        <fullName evidence="7">Translocation/assembly module TamB domain-containing protein</fullName>
    </submittedName>
</protein>
<evidence type="ECO:0000256" key="2">
    <source>
        <dbReference type="ARBA" id="ARBA00022692"/>
    </source>
</evidence>
<accession>A0ABU7ZCW3</accession>
<keyword evidence="4 5" id="KW-0472">Membrane</keyword>
<name>A0ABU7ZCW3_9PAST</name>